<dbReference type="Pfam" id="PF13439">
    <property type="entry name" value="Glyco_transf_4"/>
    <property type="match status" value="1"/>
</dbReference>
<dbReference type="EC" id="2.4.1.57" evidence="5"/>
<evidence type="ECO:0000313" key="6">
    <source>
        <dbReference type="EMBL" id="KAB4234135.1"/>
    </source>
</evidence>
<dbReference type="InterPro" id="IPR001296">
    <property type="entry name" value="Glyco_trans_1"/>
</dbReference>
<dbReference type="PATRIC" id="fig|820.27.peg.2093"/>
<dbReference type="SUPFAM" id="SSF53756">
    <property type="entry name" value="UDP-Glycosyltransferase/glycogen phosphorylase"/>
    <property type="match status" value="1"/>
</dbReference>
<sequence length="403" mass="46248">MNENRSIMKKVTIIFPGWIKAPNGAAQFVFGLRSCINDFANQGIGLSTFTLDDVHGEVRNFSNNDKIKRKASLKNKLMRYAKYSHLMTYAMIYFSGLRYSKRIVEAFDEIPNDELPDIIHFQDLFACYYYLKRKRKNKKSVYLTLHSNGSLWSMYEEYYPLFRSCFFGIMKRRIEDVVLNRVDKVNFVADFPRWNFCHLYPHISSQKTSFVYNGIPDIEGGSKCISSTNQTRLVCVGTLCNRKNQIGILHALSKLTSEQQKSFSMTFVGDGPSRNILEKVAATLSADIYFVGNSNQVNDYLTNSDAFILFSKDEGLPISIIEAMRCGLPIISTRIAGIPEMIVEGISGYLVDVDEQQLSELFEKILIDRPDFVKMGKKSRIIYEEKFSQKAMILSYAKLWQKA</sequence>
<dbReference type="PANTHER" id="PTHR12526">
    <property type="entry name" value="GLYCOSYLTRANSFERASE"/>
    <property type="match status" value="1"/>
</dbReference>
<dbReference type="Proteomes" id="UP000095614">
    <property type="component" value="Unassembled WGS sequence"/>
</dbReference>
<dbReference type="EMBL" id="CZAF01000010">
    <property type="protein sequence ID" value="CUP37961.1"/>
    <property type="molecule type" value="Genomic_DNA"/>
</dbReference>
<evidence type="ECO:0000313" key="9">
    <source>
        <dbReference type="Proteomes" id="UP000260844"/>
    </source>
</evidence>
<dbReference type="PANTHER" id="PTHR12526:SF629">
    <property type="entry name" value="TEICHURONIC ACID BIOSYNTHESIS GLYCOSYLTRANSFERASE TUAH-RELATED"/>
    <property type="match status" value="1"/>
</dbReference>
<dbReference type="Proteomes" id="UP000462376">
    <property type="component" value="Unassembled WGS sequence"/>
</dbReference>
<gene>
    <name evidence="5" type="primary">pimB_2</name>
    <name evidence="7" type="ORF">DXD40_02410</name>
    <name evidence="5" type="ORF">ERS852462_03421</name>
    <name evidence="6" type="ORF">GAP47_14510</name>
</gene>
<dbReference type="EMBL" id="WCTL01000014">
    <property type="protein sequence ID" value="KAB4234135.1"/>
    <property type="molecule type" value="Genomic_DNA"/>
</dbReference>
<keyword evidence="2 5" id="KW-0808">Transferase</keyword>
<reference evidence="7 9" key="2">
    <citation type="submission" date="2018-08" db="EMBL/GenBank/DDBJ databases">
        <title>A genome reference for cultivated species of the human gut microbiota.</title>
        <authorList>
            <person name="Zou Y."/>
            <person name="Xue W."/>
            <person name="Luo G."/>
        </authorList>
    </citation>
    <scope>NUCLEOTIDE SEQUENCE [LARGE SCALE GENOMIC DNA]</scope>
    <source>
        <strain evidence="7 9">TM04-30</strain>
    </source>
</reference>
<feature type="domain" description="Glycosyltransferase subfamily 4-like N-terminal" evidence="4">
    <location>
        <begin position="110"/>
        <end position="215"/>
    </location>
</feature>
<dbReference type="GO" id="GO:0016757">
    <property type="term" value="F:glycosyltransferase activity"/>
    <property type="evidence" value="ECO:0007669"/>
    <property type="project" value="UniProtKB-KW"/>
</dbReference>
<dbReference type="InterPro" id="IPR028098">
    <property type="entry name" value="Glyco_trans_4-like_N"/>
</dbReference>
<organism evidence="5 8">
    <name type="scientific">Bacteroides uniformis</name>
    <dbReference type="NCBI Taxonomy" id="820"/>
    <lineage>
        <taxon>Bacteria</taxon>
        <taxon>Pseudomonadati</taxon>
        <taxon>Bacteroidota</taxon>
        <taxon>Bacteroidia</taxon>
        <taxon>Bacteroidales</taxon>
        <taxon>Bacteroidaceae</taxon>
        <taxon>Bacteroides</taxon>
    </lineage>
</organism>
<evidence type="ECO:0000256" key="2">
    <source>
        <dbReference type="ARBA" id="ARBA00022679"/>
    </source>
</evidence>
<evidence type="ECO:0000313" key="7">
    <source>
        <dbReference type="EMBL" id="RGJ97259.1"/>
    </source>
</evidence>
<dbReference type="AlphaFoldDB" id="A0A139K738"/>
<evidence type="ECO:0000313" key="5">
    <source>
        <dbReference type="EMBL" id="CUP37961.1"/>
    </source>
</evidence>
<dbReference type="Proteomes" id="UP000260844">
    <property type="component" value="Unassembled WGS sequence"/>
</dbReference>
<dbReference type="Pfam" id="PF00534">
    <property type="entry name" value="Glycos_transf_1"/>
    <property type="match status" value="1"/>
</dbReference>
<dbReference type="EMBL" id="QSPV01000001">
    <property type="protein sequence ID" value="RGJ97259.1"/>
    <property type="molecule type" value="Genomic_DNA"/>
</dbReference>
<dbReference type="OrthoDB" id="7560678at2"/>
<evidence type="ECO:0000256" key="1">
    <source>
        <dbReference type="ARBA" id="ARBA00022676"/>
    </source>
</evidence>
<evidence type="ECO:0000259" key="4">
    <source>
        <dbReference type="Pfam" id="PF13439"/>
    </source>
</evidence>
<evidence type="ECO:0000313" key="10">
    <source>
        <dbReference type="Proteomes" id="UP000462376"/>
    </source>
</evidence>
<name>A0A139K738_BACUN</name>
<protein>
    <submittedName>
        <fullName evidence="5 6">Glycosyltransferase</fullName>
        <ecNumber evidence="5">2.4.1.57</ecNumber>
    </submittedName>
</protein>
<dbReference type="Gene3D" id="3.40.50.2000">
    <property type="entry name" value="Glycogen Phosphorylase B"/>
    <property type="match status" value="2"/>
</dbReference>
<reference evidence="6 10" key="3">
    <citation type="journal article" date="2019" name="Nat. Med.">
        <title>A library of human gut bacterial isolates paired with longitudinal multiomics data enables mechanistic microbiome research.</title>
        <authorList>
            <person name="Poyet M."/>
            <person name="Groussin M."/>
            <person name="Gibbons S.M."/>
            <person name="Avila-Pacheco J."/>
            <person name="Jiang X."/>
            <person name="Kearney S.M."/>
            <person name="Perrotta A.R."/>
            <person name="Berdy B."/>
            <person name="Zhao S."/>
            <person name="Lieberman T.D."/>
            <person name="Swanson P.K."/>
            <person name="Smith M."/>
            <person name="Roesemann S."/>
            <person name="Alexander J.E."/>
            <person name="Rich S.A."/>
            <person name="Livny J."/>
            <person name="Vlamakis H."/>
            <person name="Clish C."/>
            <person name="Bullock K."/>
            <person name="Deik A."/>
            <person name="Scott J."/>
            <person name="Pierce K.A."/>
            <person name="Xavier R.J."/>
            <person name="Alm E.J."/>
        </authorList>
    </citation>
    <scope>NUCLEOTIDE SEQUENCE [LARGE SCALE GENOMIC DNA]</scope>
    <source>
        <strain evidence="6 10">BIOML-A5</strain>
    </source>
</reference>
<evidence type="ECO:0000313" key="8">
    <source>
        <dbReference type="Proteomes" id="UP000095614"/>
    </source>
</evidence>
<keyword evidence="1 5" id="KW-0328">Glycosyltransferase</keyword>
<evidence type="ECO:0000259" key="3">
    <source>
        <dbReference type="Pfam" id="PF00534"/>
    </source>
</evidence>
<accession>A0A139K738</accession>
<reference evidence="5 8" key="1">
    <citation type="submission" date="2015-09" db="EMBL/GenBank/DDBJ databases">
        <authorList>
            <consortium name="Pathogen Informatics"/>
        </authorList>
    </citation>
    <scope>NUCLEOTIDE SEQUENCE [LARGE SCALE GENOMIC DNA]</scope>
    <source>
        <strain evidence="5 8">2789STDY5834847</strain>
    </source>
</reference>
<proteinExistence type="predicted"/>
<feature type="domain" description="Glycosyl transferase family 1" evidence="3">
    <location>
        <begin position="228"/>
        <end position="380"/>
    </location>
</feature>
<dbReference type="CDD" id="cd03801">
    <property type="entry name" value="GT4_PimA-like"/>
    <property type="match status" value="1"/>
</dbReference>